<dbReference type="AlphaFoldDB" id="W1NL65"/>
<dbReference type="EMBL" id="KI397373">
    <property type="protein sequence ID" value="ERM95960.1"/>
    <property type="molecule type" value="Genomic_DNA"/>
</dbReference>
<dbReference type="PANTHER" id="PTHR32009">
    <property type="entry name" value="TMV RESISTANCE PROTEIN N-LIKE"/>
    <property type="match status" value="1"/>
</dbReference>
<name>W1NL65_AMBTC</name>
<dbReference type="Pfam" id="PF01582">
    <property type="entry name" value="TIR"/>
    <property type="match status" value="1"/>
</dbReference>
<evidence type="ECO:0000259" key="2">
    <source>
        <dbReference type="PROSITE" id="PS50104"/>
    </source>
</evidence>
<protein>
    <recommendedName>
        <fullName evidence="2">TIR domain-containing protein</fullName>
    </recommendedName>
</protein>
<dbReference type="PANTHER" id="PTHR32009:SF134">
    <property type="entry name" value="TMV RESISTANCE PROTEIN N"/>
    <property type="match status" value="1"/>
</dbReference>
<accession>W1NL65</accession>
<dbReference type="Gene3D" id="3.40.50.10140">
    <property type="entry name" value="Toll/interleukin-1 receptor homology (TIR) domain"/>
    <property type="match status" value="1"/>
</dbReference>
<gene>
    <name evidence="3" type="ORF">AMTR_s00060p00213040</name>
</gene>
<keyword evidence="4" id="KW-1185">Reference proteome</keyword>
<evidence type="ECO:0000313" key="4">
    <source>
        <dbReference type="Proteomes" id="UP000017836"/>
    </source>
</evidence>
<evidence type="ECO:0000313" key="3">
    <source>
        <dbReference type="EMBL" id="ERM95960.1"/>
    </source>
</evidence>
<proteinExistence type="predicted"/>
<dbReference type="InterPro" id="IPR000157">
    <property type="entry name" value="TIR_dom"/>
</dbReference>
<dbReference type="GO" id="GO:0007165">
    <property type="term" value="P:signal transduction"/>
    <property type="evidence" value="ECO:0007669"/>
    <property type="project" value="InterPro"/>
</dbReference>
<dbReference type="PROSITE" id="PS50104">
    <property type="entry name" value="TIR"/>
    <property type="match status" value="1"/>
</dbReference>
<feature type="domain" description="TIR" evidence="2">
    <location>
        <begin position="15"/>
        <end position="96"/>
    </location>
</feature>
<dbReference type="SUPFAM" id="SSF52200">
    <property type="entry name" value="Toll/Interleukin receptor TIR domain"/>
    <property type="match status" value="1"/>
</dbReference>
<sequence length="96" mass="10718">MDEVLVSEDVRGRVILYDAFISHRGSELKKHAEKIHGDLSGLGVSSFFDSREIRTGENLSGVIVEAIRVSSIWLVLLSKGFAESPWCLDEVRLMVD</sequence>
<reference evidence="4" key="1">
    <citation type="journal article" date="2013" name="Science">
        <title>The Amborella genome and the evolution of flowering plants.</title>
        <authorList>
            <consortium name="Amborella Genome Project"/>
        </authorList>
    </citation>
    <scope>NUCLEOTIDE SEQUENCE [LARGE SCALE GENOMIC DNA]</scope>
</reference>
<dbReference type="OMA" id="MGRRTEQ"/>
<dbReference type="Proteomes" id="UP000017836">
    <property type="component" value="Unassembled WGS sequence"/>
</dbReference>
<dbReference type="InterPro" id="IPR035897">
    <property type="entry name" value="Toll_tir_struct_dom_sf"/>
</dbReference>
<evidence type="ECO:0000256" key="1">
    <source>
        <dbReference type="ARBA" id="ARBA00023027"/>
    </source>
</evidence>
<organism evidence="3 4">
    <name type="scientific">Amborella trichopoda</name>
    <dbReference type="NCBI Taxonomy" id="13333"/>
    <lineage>
        <taxon>Eukaryota</taxon>
        <taxon>Viridiplantae</taxon>
        <taxon>Streptophyta</taxon>
        <taxon>Embryophyta</taxon>
        <taxon>Tracheophyta</taxon>
        <taxon>Spermatophyta</taxon>
        <taxon>Magnoliopsida</taxon>
        <taxon>Amborellales</taxon>
        <taxon>Amborellaceae</taxon>
        <taxon>Amborella</taxon>
    </lineage>
</organism>
<dbReference type="HOGENOM" id="CLU_2362537_0_0_1"/>
<keyword evidence="1" id="KW-0520">NAD</keyword>
<dbReference type="Gramene" id="ERM95960">
    <property type="protein sequence ID" value="ERM95960"/>
    <property type="gene ID" value="AMTR_s00060p00213040"/>
</dbReference>